<feature type="region of interest" description="Disordered" evidence="1">
    <location>
        <begin position="44"/>
        <end position="72"/>
    </location>
</feature>
<proteinExistence type="predicted"/>
<feature type="compositionally biased region" description="Polar residues" evidence="1">
    <location>
        <begin position="58"/>
        <end position="72"/>
    </location>
</feature>
<dbReference type="Gene3D" id="1.25.40.10">
    <property type="entry name" value="Tetratricopeptide repeat domain"/>
    <property type="match status" value="1"/>
</dbReference>
<dbReference type="AlphaFoldDB" id="A0AAE0BRF1"/>
<dbReference type="Proteomes" id="UP001190700">
    <property type="component" value="Unassembled WGS sequence"/>
</dbReference>
<keyword evidence="3" id="KW-1185">Reference proteome</keyword>
<protein>
    <submittedName>
        <fullName evidence="2">Uncharacterized protein</fullName>
    </submittedName>
</protein>
<accession>A0AAE0BRF1</accession>
<dbReference type="Pfam" id="PF13181">
    <property type="entry name" value="TPR_8"/>
    <property type="match status" value="1"/>
</dbReference>
<dbReference type="EMBL" id="LGRX02033574">
    <property type="protein sequence ID" value="KAK3240690.1"/>
    <property type="molecule type" value="Genomic_DNA"/>
</dbReference>
<dbReference type="SUPFAM" id="SSF48452">
    <property type="entry name" value="TPR-like"/>
    <property type="match status" value="1"/>
</dbReference>
<evidence type="ECO:0000256" key="1">
    <source>
        <dbReference type="SAM" id="MobiDB-lite"/>
    </source>
</evidence>
<organism evidence="2 3">
    <name type="scientific">Cymbomonas tetramitiformis</name>
    <dbReference type="NCBI Taxonomy" id="36881"/>
    <lineage>
        <taxon>Eukaryota</taxon>
        <taxon>Viridiplantae</taxon>
        <taxon>Chlorophyta</taxon>
        <taxon>Pyramimonadophyceae</taxon>
        <taxon>Pyramimonadales</taxon>
        <taxon>Pyramimonadaceae</taxon>
        <taxon>Cymbomonas</taxon>
    </lineage>
</organism>
<evidence type="ECO:0000313" key="3">
    <source>
        <dbReference type="Proteomes" id="UP001190700"/>
    </source>
</evidence>
<name>A0AAE0BRF1_9CHLO</name>
<gene>
    <name evidence="2" type="ORF">CYMTET_49485</name>
</gene>
<sequence length="355" mass="39209">MDVVARHEVSVSPSCLRTRSNFRAALLDDTHCPHRPLRTRAQRYQCNQRSKKEATKVTRASQSTRENDSTFGRRQALESISGAFVASLLFPESAFAESLTQNLRAEGLKAEAARAQAEAEARIELDRRREEDEARAKESQGDLLCATPYGVDVVGITQTIGLTGALVAGLSARNRKAEVEALNAKLRTVNQTLRKQARSGITYAPTLSYAPSQANTEMLSSEDMVSMDEEIESETIRDALRSGKAMLKSGSSADASNAMVQFKKALMMSRTTGCQNLERRAMRGIAATKRIKGDFKAAVQDLQEVLEISKRMKDYTGDSDALGTIADIYTEMGDLETAGKYYDMYLDEMNKEFTN</sequence>
<comment type="caution">
    <text evidence="2">The sequence shown here is derived from an EMBL/GenBank/DDBJ whole genome shotgun (WGS) entry which is preliminary data.</text>
</comment>
<dbReference type="GO" id="GO:0015995">
    <property type="term" value="P:chlorophyll biosynthetic process"/>
    <property type="evidence" value="ECO:0007669"/>
    <property type="project" value="InterPro"/>
</dbReference>
<evidence type="ECO:0000313" key="2">
    <source>
        <dbReference type="EMBL" id="KAK3240690.1"/>
    </source>
</evidence>
<dbReference type="PANTHER" id="PTHR47310">
    <property type="entry name" value="PROTEIN FLUORESCENT IN BLUE LIGHT, CHLOROPLASTIC"/>
    <property type="match status" value="1"/>
</dbReference>
<dbReference type="InterPro" id="IPR019734">
    <property type="entry name" value="TPR_rpt"/>
</dbReference>
<reference evidence="2 3" key="1">
    <citation type="journal article" date="2015" name="Genome Biol. Evol.">
        <title>Comparative Genomics of a Bacterivorous Green Alga Reveals Evolutionary Causalities and Consequences of Phago-Mixotrophic Mode of Nutrition.</title>
        <authorList>
            <person name="Burns J.A."/>
            <person name="Paasch A."/>
            <person name="Narechania A."/>
            <person name="Kim E."/>
        </authorList>
    </citation>
    <scope>NUCLEOTIDE SEQUENCE [LARGE SCALE GENOMIC DNA]</scope>
    <source>
        <strain evidence="2 3">PLY_AMNH</strain>
    </source>
</reference>
<dbReference type="InterPro" id="IPR011990">
    <property type="entry name" value="TPR-like_helical_dom_sf"/>
</dbReference>
<dbReference type="PANTHER" id="PTHR47310:SF2">
    <property type="entry name" value="PROTEIN FLUORESCENT IN BLUE LIGHT, CHLOROPLASTIC"/>
    <property type="match status" value="1"/>
</dbReference>
<dbReference type="InterPro" id="IPR044243">
    <property type="entry name" value="FLU"/>
</dbReference>